<dbReference type="AlphaFoldDB" id="A0A8S0PH77"/>
<accession>A0A8S0PH77</accession>
<name>A0A8S0PH77_OLEEU</name>
<keyword evidence="2" id="KW-0732">Signal</keyword>
<dbReference type="Gramene" id="OE9A027285T1">
    <property type="protein sequence ID" value="OE9A027285C1"/>
    <property type="gene ID" value="OE9A027285"/>
</dbReference>
<feature type="signal peptide" evidence="2">
    <location>
        <begin position="1"/>
        <end position="16"/>
    </location>
</feature>
<evidence type="ECO:0000256" key="1">
    <source>
        <dbReference type="SAM" id="MobiDB-lite"/>
    </source>
</evidence>
<protein>
    <submittedName>
        <fullName evidence="4">F-box At5g55150</fullName>
    </submittedName>
</protein>
<dbReference type="OrthoDB" id="642536at2759"/>
<feature type="chain" id="PRO_5035747901" evidence="2">
    <location>
        <begin position="17"/>
        <end position="138"/>
    </location>
</feature>
<evidence type="ECO:0000313" key="4">
    <source>
        <dbReference type="EMBL" id="CAA2935787.1"/>
    </source>
</evidence>
<feature type="domain" description="F-box" evidence="3">
    <location>
        <begin position="4"/>
        <end position="40"/>
    </location>
</feature>
<proteinExistence type="predicted"/>
<organism evidence="4 5">
    <name type="scientific">Olea europaea subsp. europaea</name>
    <dbReference type="NCBI Taxonomy" id="158383"/>
    <lineage>
        <taxon>Eukaryota</taxon>
        <taxon>Viridiplantae</taxon>
        <taxon>Streptophyta</taxon>
        <taxon>Embryophyta</taxon>
        <taxon>Tracheophyta</taxon>
        <taxon>Spermatophyta</taxon>
        <taxon>Magnoliopsida</taxon>
        <taxon>eudicotyledons</taxon>
        <taxon>Gunneridae</taxon>
        <taxon>Pentapetalae</taxon>
        <taxon>asterids</taxon>
        <taxon>lamiids</taxon>
        <taxon>Lamiales</taxon>
        <taxon>Oleaceae</taxon>
        <taxon>Oleeae</taxon>
        <taxon>Olea</taxon>
    </lineage>
</organism>
<dbReference type="Pfam" id="PF12937">
    <property type="entry name" value="F-box-like"/>
    <property type="match status" value="1"/>
</dbReference>
<comment type="caution">
    <text evidence="4">The sequence shown here is derived from an EMBL/GenBank/DDBJ whole genome shotgun (WGS) entry which is preliminary data.</text>
</comment>
<gene>
    <name evidence="4" type="ORF">OLEA9_A027285</name>
</gene>
<dbReference type="SUPFAM" id="SSF81383">
    <property type="entry name" value="F-box domain"/>
    <property type="match status" value="1"/>
</dbReference>
<evidence type="ECO:0000313" key="5">
    <source>
        <dbReference type="Proteomes" id="UP000594638"/>
    </source>
</evidence>
<feature type="region of interest" description="Disordered" evidence="1">
    <location>
        <begin position="116"/>
        <end position="138"/>
    </location>
</feature>
<dbReference type="Proteomes" id="UP000594638">
    <property type="component" value="Unassembled WGS sequence"/>
</dbReference>
<sequence length="138" mass="15677">MADWTNLPMDILVVIAQCLTVIEDFTSFATVCKSWQSLTSILKKKPSLPTRYTRIMLAEKVDTEDQENQADQNASIRCFLNLLTSKDISTPLASGKWQEVHRSTLWMGILLDFDDDVDNEEEGDDDDDVEEDDVDGEE</sequence>
<dbReference type="Gene3D" id="1.20.1280.50">
    <property type="match status" value="1"/>
</dbReference>
<evidence type="ECO:0000256" key="2">
    <source>
        <dbReference type="SAM" id="SignalP"/>
    </source>
</evidence>
<reference evidence="4 5" key="1">
    <citation type="submission" date="2019-12" db="EMBL/GenBank/DDBJ databases">
        <authorList>
            <person name="Alioto T."/>
            <person name="Alioto T."/>
            <person name="Gomez Garrido J."/>
        </authorList>
    </citation>
    <scope>NUCLEOTIDE SEQUENCE [LARGE SCALE GENOMIC DNA]</scope>
</reference>
<dbReference type="InterPro" id="IPR036047">
    <property type="entry name" value="F-box-like_dom_sf"/>
</dbReference>
<evidence type="ECO:0000259" key="3">
    <source>
        <dbReference type="Pfam" id="PF12937"/>
    </source>
</evidence>
<dbReference type="EMBL" id="CACTIH010000027">
    <property type="protein sequence ID" value="CAA2935787.1"/>
    <property type="molecule type" value="Genomic_DNA"/>
</dbReference>
<keyword evidence="5" id="KW-1185">Reference proteome</keyword>
<dbReference type="InterPro" id="IPR001810">
    <property type="entry name" value="F-box_dom"/>
</dbReference>